<accession>A0AAV4SZ36</accession>
<proteinExistence type="predicted"/>
<feature type="region of interest" description="Disordered" evidence="1">
    <location>
        <begin position="79"/>
        <end position="101"/>
    </location>
</feature>
<sequence>MPTHFLKCIDPVIIVSRKIIKKKREIKDTHDKIPTTVLKHTLRHHVFPTAGIKSDPLTDSRHDNGSHAALFHGSTIISGTVSGFSGDAIPTSQKKKELGKE</sequence>
<dbReference type="EMBL" id="BPLR01010287">
    <property type="protein sequence ID" value="GIY38319.1"/>
    <property type="molecule type" value="Genomic_DNA"/>
</dbReference>
<comment type="caution">
    <text evidence="2">The sequence shown here is derived from an EMBL/GenBank/DDBJ whole genome shotgun (WGS) entry which is preliminary data.</text>
</comment>
<gene>
    <name evidence="2" type="ORF">CEXT_429451</name>
</gene>
<evidence type="ECO:0000313" key="2">
    <source>
        <dbReference type="EMBL" id="GIY38319.1"/>
    </source>
</evidence>
<organism evidence="2 3">
    <name type="scientific">Caerostris extrusa</name>
    <name type="common">Bark spider</name>
    <name type="synonym">Caerostris bankana</name>
    <dbReference type="NCBI Taxonomy" id="172846"/>
    <lineage>
        <taxon>Eukaryota</taxon>
        <taxon>Metazoa</taxon>
        <taxon>Ecdysozoa</taxon>
        <taxon>Arthropoda</taxon>
        <taxon>Chelicerata</taxon>
        <taxon>Arachnida</taxon>
        <taxon>Araneae</taxon>
        <taxon>Araneomorphae</taxon>
        <taxon>Entelegynae</taxon>
        <taxon>Araneoidea</taxon>
        <taxon>Araneidae</taxon>
        <taxon>Caerostris</taxon>
    </lineage>
</organism>
<protein>
    <submittedName>
        <fullName evidence="2">Uncharacterized protein</fullName>
    </submittedName>
</protein>
<name>A0AAV4SZ36_CAEEX</name>
<evidence type="ECO:0000313" key="3">
    <source>
        <dbReference type="Proteomes" id="UP001054945"/>
    </source>
</evidence>
<dbReference type="Proteomes" id="UP001054945">
    <property type="component" value="Unassembled WGS sequence"/>
</dbReference>
<dbReference type="AlphaFoldDB" id="A0AAV4SZ36"/>
<keyword evidence="3" id="KW-1185">Reference proteome</keyword>
<reference evidence="2 3" key="1">
    <citation type="submission" date="2021-06" db="EMBL/GenBank/DDBJ databases">
        <title>Caerostris extrusa draft genome.</title>
        <authorList>
            <person name="Kono N."/>
            <person name="Arakawa K."/>
        </authorList>
    </citation>
    <scope>NUCLEOTIDE SEQUENCE [LARGE SCALE GENOMIC DNA]</scope>
</reference>
<evidence type="ECO:0000256" key="1">
    <source>
        <dbReference type="SAM" id="MobiDB-lite"/>
    </source>
</evidence>